<dbReference type="Proteomes" id="UP000234857">
    <property type="component" value="Unassembled WGS sequence"/>
</dbReference>
<reference evidence="3 4" key="1">
    <citation type="submission" date="2017-11" db="EMBL/GenBank/DDBJ databases">
        <title>Genome-resolved metagenomics identifies genetic mobility, metabolic interactions, and unexpected diversity in perchlorate-reducing communities.</title>
        <authorList>
            <person name="Barnum T.P."/>
            <person name="Figueroa I.A."/>
            <person name="Carlstrom C.I."/>
            <person name="Lucas L.N."/>
            <person name="Engelbrektson A.L."/>
            <person name="Coates J.D."/>
        </authorList>
    </citation>
    <scope>NUCLEOTIDE SEQUENCE [LARGE SCALE GENOMIC DNA]</scope>
    <source>
        <strain evidence="3">BM706</strain>
    </source>
</reference>
<evidence type="ECO:0000256" key="1">
    <source>
        <dbReference type="ARBA" id="ARBA00022741"/>
    </source>
</evidence>
<keyword evidence="1" id="KW-0547">Nucleotide-binding</keyword>
<proteinExistence type="predicted"/>
<evidence type="ECO:0000256" key="2">
    <source>
        <dbReference type="ARBA" id="ARBA00022840"/>
    </source>
</evidence>
<gene>
    <name evidence="3" type="ORF">C0601_13555</name>
</gene>
<dbReference type="Gene3D" id="3.40.50.300">
    <property type="entry name" value="P-loop containing nucleotide triphosphate hydrolases"/>
    <property type="match status" value="1"/>
</dbReference>
<dbReference type="InterPro" id="IPR001977">
    <property type="entry name" value="Depp_CoAkinase"/>
</dbReference>
<accession>A0A2N5Z9A8</accession>
<sequence>MLTIGISGKIGSGKSLLSSFFLEREDSYVVDCEKLASKLMEGDSEILKKIQKTFGEESVVNGMLNR</sequence>
<evidence type="ECO:0000313" key="4">
    <source>
        <dbReference type="Proteomes" id="UP000234857"/>
    </source>
</evidence>
<dbReference type="Pfam" id="PF01121">
    <property type="entry name" value="CoaE"/>
    <property type="match status" value="1"/>
</dbReference>
<keyword evidence="2" id="KW-0067">ATP-binding</keyword>
<comment type="caution">
    <text evidence="3">The sequence shown here is derived from an EMBL/GenBank/DDBJ whole genome shotgun (WGS) entry which is preliminary data.</text>
</comment>
<evidence type="ECO:0000313" key="3">
    <source>
        <dbReference type="EMBL" id="PLX15245.1"/>
    </source>
</evidence>
<dbReference type="InterPro" id="IPR027417">
    <property type="entry name" value="P-loop_NTPase"/>
</dbReference>
<dbReference type="AlphaFoldDB" id="A0A2N5Z9A8"/>
<keyword evidence="3" id="KW-0418">Kinase</keyword>
<dbReference type="EMBL" id="PKTG01000144">
    <property type="protein sequence ID" value="PLX15245.1"/>
    <property type="molecule type" value="Genomic_DNA"/>
</dbReference>
<dbReference type="GO" id="GO:0015937">
    <property type="term" value="P:coenzyme A biosynthetic process"/>
    <property type="evidence" value="ECO:0007669"/>
    <property type="project" value="InterPro"/>
</dbReference>
<dbReference type="GO" id="GO:0004140">
    <property type="term" value="F:dephospho-CoA kinase activity"/>
    <property type="evidence" value="ECO:0007669"/>
    <property type="project" value="InterPro"/>
</dbReference>
<keyword evidence="3" id="KW-0808">Transferase</keyword>
<feature type="non-terminal residue" evidence="3">
    <location>
        <position position="66"/>
    </location>
</feature>
<dbReference type="PROSITE" id="PS51219">
    <property type="entry name" value="DPCK"/>
    <property type="match status" value="1"/>
</dbReference>
<dbReference type="SUPFAM" id="SSF52540">
    <property type="entry name" value="P-loop containing nucleoside triphosphate hydrolases"/>
    <property type="match status" value="1"/>
</dbReference>
<protein>
    <submittedName>
        <fullName evidence="3">Dephospho-CoA kinase</fullName>
    </submittedName>
</protein>
<name>A0A2N5Z9A8_MUIH1</name>
<dbReference type="GO" id="GO:0005524">
    <property type="term" value="F:ATP binding"/>
    <property type="evidence" value="ECO:0007669"/>
    <property type="project" value="UniProtKB-KW"/>
</dbReference>
<organism evidence="3 4">
    <name type="scientific">Muiribacterium halophilum</name>
    <dbReference type="NCBI Taxonomy" id="2053465"/>
    <lineage>
        <taxon>Bacteria</taxon>
        <taxon>Candidatus Muiribacteriota</taxon>
        <taxon>Candidatus Muiribacteriia</taxon>
        <taxon>Candidatus Muiribacteriales</taxon>
        <taxon>Candidatus Muiribacteriaceae</taxon>
        <taxon>Candidatus Muiribacterium</taxon>
    </lineage>
</organism>